<name>A0ABV9PYH1_9BACL</name>
<keyword evidence="8" id="KW-0863">Zinc-finger</keyword>
<dbReference type="InterPro" id="IPR055173">
    <property type="entry name" value="NrdR-like_N"/>
</dbReference>
<proteinExistence type="inferred from homology"/>
<dbReference type="InterPro" id="IPR003796">
    <property type="entry name" value="RNR_NrdR-like"/>
</dbReference>
<keyword evidence="6 8" id="KW-0238">DNA-binding</keyword>
<keyword evidence="1 8" id="KW-0678">Repressor</keyword>
<keyword evidence="7 8" id="KW-0804">Transcription</keyword>
<keyword evidence="11" id="KW-1185">Reference proteome</keyword>
<dbReference type="Pfam" id="PF22811">
    <property type="entry name" value="Zn_ribbon_NrdR"/>
    <property type="match status" value="1"/>
</dbReference>
<protein>
    <recommendedName>
        <fullName evidence="8">Transcriptional repressor NrdR</fullName>
    </recommendedName>
</protein>
<keyword evidence="5 8" id="KW-0805">Transcription regulation</keyword>
<gene>
    <name evidence="8 10" type="primary">nrdR</name>
    <name evidence="10" type="ORF">ACFO8Q_06965</name>
</gene>
<comment type="function">
    <text evidence="8">Negatively regulates transcription of bacterial ribonucleotide reductase nrd genes and operons by binding to NrdR-boxes.</text>
</comment>
<reference evidence="11" key="1">
    <citation type="journal article" date="2019" name="Int. J. Syst. Evol. Microbiol.">
        <title>The Global Catalogue of Microorganisms (GCM) 10K type strain sequencing project: providing services to taxonomists for standard genome sequencing and annotation.</title>
        <authorList>
            <consortium name="The Broad Institute Genomics Platform"/>
            <consortium name="The Broad Institute Genome Sequencing Center for Infectious Disease"/>
            <person name="Wu L."/>
            <person name="Ma J."/>
        </authorList>
    </citation>
    <scope>NUCLEOTIDE SEQUENCE [LARGE SCALE GENOMIC DNA]</scope>
    <source>
        <strain evidence="11">WYCCWR 12678</strain>
    </source>
</reference>
<dbReference type="HAMAP" id="MF_00440">
    <property type="entry name" value="NrdR"/>
    <property type="match status" value="1"/>
</dbReference>
<dbReference type="InterPro" id="IPR005144">
    <property type="entry name" value="ATP-cone_dom"/>
</dbReference>
<dbReference type="NCBIfam" id="TIGR00244">
    <property type="entry name" value="transcriptional regulator NrdR"/>
    <property type="match status" value="1"/>
</dbReference>
<evidence type="ECO:0000256" key="8">
    <source>
        <dbReference type="HAMAP-Rule" id="MF_00440"/>
    </source>
</evidence>
<evidence type="ECO:0000256" key="6">
    <source>
        <dbReference type="ARBA" id="ARBA00023125"/>
    </source>
</evidence>
<organism evidence="10 11">
    <name type="scientific">Effusibacillus consociatus</name>
    <dbReference type="NCBI Taxonomy" id="1117041"/>
    <lineage>
        <taxon>Bacteria</taxon>
        <taxon>Bacillati</taxon>
        <taxon>Bacillota</taxon>
        <taxon>Bacilli</taxon>
        <taxon>Bacillales</taxon>
        <taxon>Alicyclobacillaceae</taxon>
        <taxon>Effusibacillus</taxon>
    </lineage>
</organism>
<comment type="similarity">
    <text evidence="8">Belongs to the NrdR family.</text>
</comment>
<comment type="cofactor">
    <cofactor evidence="8">
        <name>Zn(2+)</name>
        <dbReference type="ChEBI" id="CHEBI:29105"/>
    </cofactor>
    <text evidence="8">Binds 1 zinc ion.</text>
</comment>
<keyword evidence="2 8" id="KW-0547">Nucleotide-binding</keyword>
<keyword evidence="4 8" id="KW-0067">ATP-binding</keyword>
<evidence type="ECO:0000313" key="10">
    <source>
        <dbReference type="EMBL" id="MFC4767104.1"/>
    </source>
</evidence>
<dbReference type="EMBL" id="JBHSHC010000045">
    <property type="protein sequence ID" value="MFC4767104.1"/>
    <property type="molecule type" value="Genomic_DNA"/>
</dbReference>
<dbReference type="PANTHER" id="PTHR30455">
    <property type="entry name" value="TRANSCRIPTIONAL REPRESSOR NRDR"/>
    <property type="match status" value="1"/>
</dbReference>
<feature type="zinc finger region" evidence="8">
    <location>
        <begin position="3"/>
        <end position="34"/>
    </location>
</feature>
<sequence>MRCPYCHHSDSRVLESRASEDHTTIRRRRECPSCSKRFTTYEKIEMSPLLVVKKDNRREEFSRDKLMRGILKACEKRPIAIEAIEQVVDTIERELRSEYEKEVPAEPIGEKVMGKLRELDAVAYVRFASVYRQFRDVESFAQEILSLLDSKR</sequence>
<evidence type="ECO:0000256" key="1">
    <source>
        <dbReference type="ARBA" id="ARBA00022491"/>
    </source>
</evidence>
<accession>A0ABV9PYH1</accession>
<evidence type="ECO:0000256" key="7">
    <source>
        <dbReference type="ARBA" id="ARBA00023163"/>
    </source>
</evidence>
<evidence type="ECO:0000256" key="5">
    <source>
        <dbReference type="ARBA" id="ARBA00023015"/>
    </source>
</evidence>
<evidence type="ECO:0000256" key="4">
    <source>
        <dbReference type="ARBA" id="ARBA00022840"/>
    </source>
</evidence>
<keyword evidence="3 8" id="KW-0862">Zinc</keyword>
<evidence type="ECO:0000259" key="9">
    <source>
        <dbReference type="PROSITE" id="PS51161"/>
    </source>
</evidence>
<dbReference type="RefSeq" id="WP_380024996.1">
    <property type="nucleotide sequence ID" value="NZ_JBHSHC010000045.1"/>
</dbReference>
<keyword evidence="8" id="KW-0479">Metal-binding</keyword>
<evidence type="ECO:0000256" key="2">
    <source>
        <dbReference type="ARBA" id="ARBA00022741"/>
    </source>
</evidence>
<feature type="domain" description="ATP-cone" evidence="9">
    <location>
        <begin position="49"/>
        <end position="139"/>
    </location>
</feature>
<evidence type="ECO:0000256" key="3">
    <source>
        <dbReference type="ARBA" id="ARBA00022833"/>
    </source>
</evidence>
<evidence type="ECO:0000313" key="11">
    <source>
        <dbReference type="Proteomes" id="UP001596002"/>
    </source>
</evidence>
<dbReference type="PANTHER" id="PTHR30455:SF2">
    <property type="entry name" value="TRANSCRIPTIONAL REPRESSOR NRDR"/>
    <property type="match status" value="1"/>
</dbReference>
<dbReference type="Proteomes" id="UP001596002">
    <property type="component" value="Unassembled WGS sequence"/>
</dbReference>
<dbReference type="PROSITE" id="PS51161">
    <property type="entry name" value="ATP_CONE"/>
    <property type="match status" value="1"/>
</dbReference>
<dbReference type="Pfam" id="PF03477">
    <property type="entry name" value="ATP-cone"/>
    <property type="match status" value="1"/>
</dbReference>
<comment type="caution">
    <text evidence="10">The sequence shown here is derived from an EMBL/GenBank/DDBJ whole genome shotgun (WGS) entry which is preliminary data.</text>
</comment>